<evidence type="ECO:0000313" key="1">
    <source>
        <dbReference type="EMBL" id="KAL0434379.1"/>
    </source>
</evidence>
<dbReference type="PANTHER" id="PTHR10492">
    <property type="match status" value="1"/>
</dbReference>
<organism evidence="1">
    <name type="scientific">Sesamum latifolium</name>
    <dbReference type="NCBI Taxonomy" id="2727402"/>
    <lineage>
        <taxon>Eukaryota</taxon>
        <taxon>Viridiplantae</taxon>
        <taxon>Streptophyta</taxon>
        <taxon>Embryophyta</taxon>
        <taxon>Tracheophyta</taxon>
        <taxon>Spermatophyta</taxon>
        <taxon>Magnoliopsida</taxon>
        <taxon>eudicotyledons</taxon>
        <taxon>Gunneridae</taxon>
        <taxon>Pentapetalae</taxon>
        <taxon>asterids</taxon>
        <taxon>lamiids</taxon>
        <taxon>Lamiales</taxon>
        <taxon>Pedaliaceae</taxon>
        <taxon>Sesamum</taxon>
    </lineage>
</organism>
<dbReference type="PANTHER" id="PTHR10492:SF57">
    <property type="entry name" value="ATP-DEPENDENT DNA HELICASE"/>
    <property type="match status" value="1"/>
</dbReference>
<dbReference type="EMBL" id="JACGWN010000009">
    <property type="protein sequence ID" value="KAL0434379.1"/>
    <property type="molecule type" value="Genomic_DNA"/>
</dbReference>
<protein>
    <submittedName>
        <fullName evidence="1">Uncharacterized protein</fullName>
    </submittedName>
</protein>
<gene>
    <name evidence="1" type="ORF">Slati_2772200</name>
</gene>
<name>A0AAW2VXE8_9LAMI</name>
<sequence length="279" mass="33009">MDDNLINEDEKYPMAKELWKVSKVAYGSTSATSCELSDEQQVLAILRSLLELQRHSPTVGRLQYHLPNQQFVAFREEDHLYKIVNRECIHDTMLTKWFEVNKKYMEARSLLDKYYLRMLLYKVRGAQSFEDLRTFNGIIYPTFKQVYATRGLSDEDNEWHEALSEASTLASSVNLRNMFSTMLIFSEIIDPVNLWERHWRAMLDDLQHRVRRDLTNNNIHLTDEELKDWILQEIECILNRNGKSLADFPPMPQPSSRSFAHITNRLIREEIQYDSIVEE</sequence>
<dbReference type="AlphaFoldDB" id="A0AAW2VXE8"/>
<reference evidence="1" key="1">
    <citation type="submission" date="2020-06" db="EMBL/GenBank/DDBJ databases">
        <authorList>
            <person name="Li T."/>
            <person name="Hu X."/>
            <person name="Zhang T."/>
            <person name="Song X."/>
            <person name="Zhang H."/>
            <person name="Dai N."/>
            <person name="Sheng W."/>
            <person name="Hou X."/>
            <person name="Wei L."/>
        </authorList>
    </citation>
    <scope>NUCLEOTIDE SEQUENCE</scope>
    <source>
        <strain evidence="1">KEN1</strain>
        <tissue evidence="1">Leaf</tissue>
    </source>
</reference>
<reference evidence="1" key="2">
    <citation type="journal article" date="2024" name="Plant">
        <title>Genomic evolution and insights into agronomic trait innovations of Sesamum species.</title>
        <authorList>
            <person name="Miao H."/>
            <person name="Wang L."/>
            <person name="Qu L."/>
            <person name="Liu H."/>
            <person name="Sun Y."/>
            <person name="Le M."/>
            <person name="Wang Q."/>
            <person name="Wei S."/>
            <person name="Zheng Y."/>
            <person name="Lin W."/>
            <person name="Duan Y."/>
            <person name="Cao H."/>
            <person name="Xiong S."/>
            <person name="Wang X."/>
            <person name="Wei L."/>
            <person name="Li C."/>
            <person name="Ma Q."/>
            <person name="Ju M."/>
            <person name="Zhao R."/>
            <person name="Li G."/>
            <person name="Mu C."/>
            <person name="Tian Q."/>
            <person name="Mei H."/>
            <person name="Zhang T."/>
            <person name="Gao T."/>
            <person name="Zhang H."/>
        </authorList>
    </citation>
    <scope>NUCLEOTIDE SEQUENCE</scope>
    <source>
        <strain evidence="1">KEN1</strain>
    </source>
</reference>
<proteinExistence type="predicted"/>
<comment type="caution">
    <text evidence="1">The sequence shown here is derived from an EMBL/GenBank/DDBJ whole genome shotgun (WGS) entry which is preliminary data.</text>
</comment>
<accession>A0AAW2VXE8</accession>